<evidence type="ECO:0000313" key="1">
    <source>
        <dbReference type="EMBL" id="EKS34577.1"/>
    </source>
</evidence>
<proteinExistence type="predicted"/>
<accession>K8NW57</accession>
<name>K8NW57_9BRAD</name>
<organism evidence="1 2">
    <name type="scientific">Afipia broomeae ATCC 49717</name>
    <dbReference type="NCBI Taxonomy" id="883078"/>
    <lineage>
        <taxon>Bacteria</taxon>
        <taxon>Pseudomonadati</taxon>
        <taxon>Pseudomonadota</taxon>
        <taxon>Alphaproteobacteria</taxon>
        <taxon>Hyphomicrobiales</taxon>
        <taxon>Nitrobacteraceae</taxon>
        <taxon>Afipia</taxon>
    </lineage>
</organism>
<dbReference type="HOGENOM" id="CLU_2802826_0_0_5"/>
<gene>
    <name evidence="1" type="ORF">HMPREF9695_04487</name>
</gene>
<dbReference type="EMBL" id="AGWX01000005">
    <property type="protein sequence ID" value="EKS34577.1"/>
    <property type="molecule type" value="Genomic_DNA"/>
</dbReference>
<protein>
    <submittedName>
        <fullName evidence="1">Uncharacterized protein</fullName>
    </submittedName>
</protein>
<comment type="caution">
    <text evidence="1">The sequence shown here is derived from an EMBL/GenBank/DDBJ whole genome shotgun (WGS) entry which is preliminary data.</text>
</comment>
<evidence type="ECO:0000313" key="2">
    <source>
        <dbReference type="Proteomes" id="UP000001096"/>
    </source>
</evidence>
<dbReference type="AlphaFoldDB" id="K8NW57"/>
<sequence length="67" mass="7486">MPKVPASVLIPAHAIRIPTRRHDGATVSACSKSPPSEPHPFFFSFGFRMVKRALPRPVPMVRIPQRL</sequence>
<reference evidence="1 2" key="1">
    <citation type="submission" date="2012-04" db="EMBL/GenBank/DDBJ databases">
        <title>The Genome Sequence of Afipia broomeae ATCC 49717.</title>
        <authorList>
            <consortium name="The Broad Institute Genome Sequencing Platform"/>
            <person name="Earl A."/>
            <person name="Ward D."/>
            <person name="Feldgarden M."/>
            <person name="Gevers D."/>
            <person name="Huys G."/>
            <person name="Walker B."/>
            <person name="Young S.K."/>
            <person name="Zeng Q."/>
            <person name="Gargeya S."/>
            <person name="Fitzgerald M."/>
            <person name="Haas B."/>
            <person name="Abouelleil A."/>
            <person name="Alvarado L."/>
            <person name="Arachchi H.M."/>
            <person name="Berlin A."/>
            <person name="Chapman S.B."/>
            <person name="Goldberg J."/>
            <person name="Griggs A."/>
            <person name="Gujja S."/>
            <person name="Hansen M."/>
            <person name="Howarth C."/>
            <person name="Imamovic A."/>
            <person name="Larimer J."/>
            <person name="McCowen C."/>
            <person name="Montmayeur A."/>
            <person name="Murphy C."/>
            <person name="Neiman D."/>
            <person name="Pearson M."/>
            <person name="Priest M."/>
            <person name="Roberts A."/>
            <person name="Saif S."/>
            <person name="Shea T."/>
            <person name="Sisk P."/>
            <person name="Sykes S."/>
            <person name="Wortman J."/>
            <person name="Nusbaum C."/>
            <person name="Birren B."/>
        </authorList>
    </citation>
    <scope>NUCLEOTIDE SEQUENCE [LARGE SCALE GENOMIC DNA]</scope>
    <source>
        <strain evidence="1 2">ATCC 49717</strain>
    </source>
</reference>
<keyword evidence="2" id="KW-1185">Reference proteome</keyword>
<dbReference type="Proteomes" id="UP000001096">
    <property type="component" value="Unassembled WGS sequence"/>
</dbReference>